<evidence type="ECO:0000313" key="9">
    <source>
        <dbReference type="Proteomes" id="UP000324897"/>
    </source>
</evidence>
<dbReference type="PANTHER" id="PTHR16223:SF49">
    <property type="entry name" value="TRANSCRIPTION FACTOR BHLH52-RELATED"/>
    <property type="match status" value="1"/>
</dbReference>
<accession>A0A5J9WKM5</accession>
<proteinExistence type="inferred from homology"/>
<reference evidence="8 9" key="1">
    <citation type="journal article" date="2019" name="Sci. Rep.">
        <title>A high-quality genome of Eragrostis curvula grass provides insights into Poaceae evolution and supports new strategies to enhance forage quality.</title>
        <authorList>
            <person name="Carballo J."/>
            <person name="Santos B.A.C.M."/>
            <person name="Zappacosta D."/>
            <person name="Garbus I."/>
            <person name="Selva J.P."/>
            <person name="Gallo C.A."/>
            <person name="Diaz A."/>
            <person name="Albertini E."/>
            <person name="Caccamo M."/>
            <person name="Echenique V."/>
        </authorList>
    </citation>
    <scope>NUCLEOTIDE SEQUENCE [LARGE SCALE GENOMIC DNA]</scope>
    <source>
        <strain evidence="9">cv. Victoria</strain>
        <tissue evidence="8">Leaf</tissue>
    </source>
</reference>
<feature type="non-terminal residue" evidence="8">
    <location>
        <position position="1"/>
    </location>
</feature>
<sequence>MSPPMSLGFHHPTTAPVFGYLPAPEDASGSSSSFLHDVHPDVSDALFGFVYDPLDHASNAALDEILRIPAAVDRRPVVEQGATAGLHCDKKLRACRSGDVVTSLPRYGVGNQLQLPALPEFRTKFALPMSMPMPPPPSTLQLLPQHLAFARGSEAGGNGSQTKSVQSVVAKERRKRITQKTAELSRLIPGAQKMSTAEMLHEGTRHVKLLQAQIGMLTLMHTTGEKEKMPIKAQEQMHALLVSGRVQERLAAEGKCLVPKKLVDAMAKDKDVKSNPLVNRDLVRFMATLKK</sequence>
<dbReference type="GO" id="GO:0000978">
    <property type="term" value="F:RNA polymerase II cis-regulatory region sequence-specific DNA binding"/>
    <property type="evidence" value="ECO:0007669"/>
    <property type="project" value="TreeGrafter"/>
</dbReference>
<dbReference type="SMART" id="SM00353">
    <property type="entry name" value="HLH"/>
    <property type="match status" value="1"/>
</dbReference>
<dbReference type="Proteomes" id="UP000324897">
    <property type="component" value="Chromosome 5"/>
</dbReference>
<protein>
    <recommendedName>
        <fullName evidence="7">BHLH domain-containing protein</fullName>
    </recommendedName>
</protein>
<evidence type="ECO:0000256" key="3">
    <source>
        <dbReference type="ARBA" id="ARBA00023015"/>
    </source>
</evidence>
<dbReference type="InterPro" id="IPR011598">
    <property type="entry name" value="bHLH_dom"/>
</dbReference>
<evidence type="ECO:0000256" key="5">
    <source>
        <dbReference type="ARBA" id="ARBA00023242"/>
    </source>
</evidence>
<dbReference type="PROSITE" id="PS50888">
    <property type="entry name" value="BHLH"/>
    <property type="match status" value="1"/>
</dbReference>
<organism evidence="8 9">
    <name type="scientific">Eragrostis curvula</name>
    <name type="common">weeping love grass</name>
    <dbReference type="NCBI Taxonomy" id="38414"/>
    <lineage>
        <taxon>Eukaryota</taxon>
        <taxon>Viridiplantae</taxon>
        <taxon>Streptophyta</taxon>
        <taxon>Embryophyta</taxon>
        <taxon>Tracheophyta</taxon>
        <taxon>Spermatophyta</taxon>
        <taxon>Magnoliopsida</taxon>
        <taxon>Liliopsida</taxon>
        <taxon>Poales</taxon>
        <taxon>Poaceae</taxon>
        <taxon>PACMAD clade</taxon>
        <taxon>Chloridoideae</taxon>
        <taxon>Eragrostideae</taxon>
        <taxon>Eragrostidinae</taxon>
        <taxon>Eragrostis</taxon>
    </lineage>
</organism>
<dbReference type="PANTHER" id="PTHR16223">
    <property type="entry name" value="TRANSCRIPTION FACTOR BHLH83-RELATED"/>
    <property type="match status" value="1"/>
</dbReference>
<name>A0A5J9WKM5_9POAL</name>
<keyword evidence="5" id="KW-0539">Nucleus</keyword>
<dbReference type="SUPFAM" id="SSF47459">
    <property type="entry name" value="HLH, helix-loop-helix DNA-binding domain"/>
    <property type="match status" value="1"/>
</dbReference>
<gene>
    <name evidence="8" type="ORF">EJB05_08143</name>
</gene>
<evidence type="ECO:0000256" key="4">
    <source>
        <dbReference type="ARBA" id="ARBA00023163"/>
    </source>
</evidence>
<dbReference type="Gramene" id="TVU48505">
    <property type="protein sequence ID" value="TVU48505"/>
    <property type="gene ID" value="EJB05_08143"/>
</dbReference>
<dbReference type="AlphaFoldDB" id="A0A5J9WKM5"/>
<dbReference type="EMBL" id="RWGY01000004">
    <property type="protein sequence ID" value="TVU48505.1"/>
    <property type="molecule type" value="Genomic_DNA"/>
</dbReference>
<evidence type="ECO:0000259" key="7">
    <source>
        <dbReference type="PROSITE" id="PS50888"/>
    </source>
</evidence>
<dbReference type="InterPro" id="IPR045843">
    <property type="entry name" value="IND-like"/>
</dbReference>
<dbReference type="InterPro" id="IPR036638">
    <property type="entry name" value="HLH_DNA-bd_sf"/>
</dbReference>
<feature type="region of interest" description="Disordered" evidence="6">
    <location>
        <begin position="152"/>
        <end position="174"/>
    </location>
</feature>
<comment type="caution">
    <text evidence="8">The sequence shown here is derived from an EMBL/GenBank/DDBJ whole genome shotgun (WGS) entry which is preliminary data.</text>
</comment>
<comment type="subcellular location">
    <subcellularLocation>
        <location evidence="1">Nucleus</location>
    </subcellularLocation>
</comment>
<evidence type="ECO:0000256" key="2">
    <source>
        <dbReference type="ARBA" id="ARBA00005510"/>
    </source>
</evidence>
<evidence type="ECO:0000256" key="1">
    <source>
        <dbReference type="ARBA" id="ARBA00004123"/>
    </source>
</evidence>
<feature type="domain" description="BHLH" evidence="7">
    <location>
        <begin position="161"/>
        <end position="210"/>
    </location>
</feature>
<dbReference type="OrthoDB" id="1921534at2759"/>
<keyword evidence="3" id="KW-0805">Transcription regulation</keyword>
<keyword evidence="4" id="KW-0804">Transcription</keyword>
<evidence type="ECO:0000256" key="6">
    <source>
        <dbReference type="SAM" id="MobiDB-lite"/>
    </source>
</evidence>
<evidence type="ECO:0000313" key="8">
    <source>
        <dbReference type="EMBL" id="TVU48505.1"/>
    </source>
</evidence>
<dbReference type="GO" id="GO:0046983">
    <property type="term" value="F:protein dimerization activity"/>
    <property type="evidence" value="ECO:0007669"/>
    <property type="project" value="InterPro"/>
</dbReference>
<keyword evidence="9" id="KW-1185">Reference proteome</keyword>
<dbReference type="GO" id="GO:0000981">
    <property type="term" value="F:DNA-binding transcription factor activity, RNA polymerase II-specific"/>
    <property type="evidence" value="ECO:0007669"/>
    <property type="project" value="TreeGrafter"/>
</dbReference>
<dbReference type="GO" id="GO:0005634">
    <property type="term" value="C:nucleus"/>
    <property type="evidence" value="ECO:0007669"/>
    <property type="project" value="UniProtKB-SubCell"/>
</dbReference>
<dbReference type="Pfam" id="PF00010">
    <property type="entry name" value="HLH"/>
    <property type="match status" value="1"/>
</dbReference>
<dbReference type="Gene3D" id="4.10.280.10">
    <property type="entry name" value="Helix-loop-helix DNA-binding domain"/>
    <property type="match status" value="1"/>
</dbReference>
<comment type="similarity">
    <text evidence="2">Belongs to the bHLH protein family.</text>
</comment>